<feature type="transmembrane region" description="Helical" evidence="8">
    <location>
        <begin position="603"/>
        <end position="623"/>
    </location>
</feature>
<organism evidence="9 10">
    <name type="scientific">Piliocolobus tephrosceles</name>
    <name type="common">Ugandan red Colobus</name>
    <dbReference type="NCBI Taxonomy" id="591936"/>
    <lineage>
        <taxon>Eukaryota</taxon>
        <taxon>Metazoa</taxon>
        <taxon>Chordata</taxon>
        <taxon>Craniata</taxon>
        <taxon>Vertebrata</taxon>
        <taxon>Euteleostomi</taxon>
        <taxon>Mammalia</taxon>
        <taxon>Eutheria</taxon>
        <taxon>Euarchontoglires</taxon>
        <taxon>Primates</taxon>
        <taxon>Haplorrhini</taxon>
        <taxon>Catarrhini</taxon>
        <taxon>Cercopithecidae</taxon>
        <taxon>Colobinae</taxon>
        <taxon>Piliocolobus</taxon>
    </lineage>
</organism>
<dbReference type="Proteomes" id="UP000694416">
    <property type="component" value="Unplaced"/>
</dbReference>
<dbReference type="PANTHER" id="PTHR11616:SF327">
    <property type="entry name" value="ORPHAN SODIUM- AND CHLORIDE-DEPENDENT NEUROTRANSMITTER TRANSPORTER NTT5"/>
    <property type="match status" value="1"/>
</dbReference>
<keyword evidence="4 8" id="KW-1133">Transmembrane helix</keyword>
<dbReference type="Ensembl" id="ENSPTET00000039632.1">
    <property type="protein sequence ID" value="ENSPTEP00000028389.1"/>
    <property type="gene ID" value="ENSPTEG00000028055.1"/>
</dbReference>
<comment type="subcellular location">
    <subcellularLocation>
        <location evidence="1">Membrane</location>
        <topology evidence="1">Multi-pass membrane protein</topology>
    </subcellularLocation>
</comment>
<protein>
    <submittedName>
        <fullName evidence="9">Solute carrier family 6 member 16</fullName>
    </submittedName>
</protein>
<feature type="transmembrane region" description="Helical" evidence="8">
    <location>
        <begin position="724"/>
        <end position="749"/>
    </location>
</feature>
<feature type="transmembrane region" description="Helical" evidence="8">
    <location>
        <begin position="198"/>
        <end position="224"/>
    </location>
</feature>
<feature type="binding site" evidence="6">
    <location>
        <position position="184"/>
    </location>
    <ligand>
        <name>Na(+)</name>
        <dbReference type="ChEBI" id="CHEBI:29101"/>
        <label>1</label>
    </ligand>
</feature>
<dbReference type="GeneID" id="111519934"/>
<keyword evidence="3 8" id="KW-0812">Transmembrane</keyword>
<dbReference type="PANTHER" id="PTHR11616">
    <property type="entry name" value="SODIUM/CHLORIDE DEPENDENT TRANSPORTER"/>
    <property type="match status" value="1"/>
</dbReference>
<feature type="transmembrane region" description="Helical" evidence="8">
    <location>
        <begin position="678"/>
        <end position="704"/>
    </location>
</feature>
<dbReference type="GO" id="GO:0006865">
    <property type="term" value="P:amino acid transport"/>
    <property type="evidence" value="ECO:0007669"/>
    <property type="project" value="TreeGrafter"/>
</dbReference>
<feature type="region of interest" description="Disordered" evidence="7">
    <location>
        <begin position="32"/>
        <end position="70"/>
    </location>
</feature>
<feature type="transmembrane region" description="Helical" evidence="8">
    <location>
        <begin position="441"/>
        <end position="466"/>
    </location>
</feature>
<evidence type="ECO:0000313" key="10">
    <source>
        <dbReference type="Proteomes" id="UP000694416"/>
    </source>
</evidence>
<dbReference type="KEGG" id="pteh:111519934"/>
<evidence type="ECO:0000256" key="2">
    <source>
        <dbReference type="ARBA" id="ARBA00022448"/>
    </source>
</evidence>
<feature type="transmembrane region" description="Helical" evidence="8">
    <location>
        <begin position="545"/>
        <end position="566"/>
    </location>
</feature>
<dbReference type="AlphaFoldDB" id="A0A8C9I5V8"/>
<name>A0A8C9I5V8_9PRIM</name>
<feature type="transmembrane region" description="Helical" evidence="8">
    <location>
        <begin position="362"/>
        <end position="381"/>
    </location>
</feature>
<reference evidence="9" key="1">
    <citation type="submission" date="2025-08" db="UniProtKB">
        <authorList>
            <consortium name="Ensembl"/>
        </authorList>
    </citation>
    <scope>IDENTIFICATION</scope>
</reference>
<dbReference type="SUPFAM" id="SSF161070">
    <property type="entry name" value="SNF-like"/>
    <property type="match status" value="1"/>
</dbReference>
<evidence type="ECO:0000256" key="7">
    <source>
        <dbReference type="SAM" id="MobiDB-lite"/>
    </source>
</evidence>
<dbReference type="PROSITE" id="PS00754">
    <property type="entry name" value="NA_NEUROTRAN_SYMP_2"/>
    <property type="match status" value="1"/>
</dbReference>
<dbReference type="PRINTS" id="PR00176">
    <property type="entry name" value="NANEUSMPORT"/>
</dbReference>
<keyword evidence="6" id="KW-0479">Metal-binding</keyword>
<keyword evidence="2" id="KW-0813">Transport</keyword>
<feature type="binding site" evidence="6">
    <location>
        <position position="578"/>
    </location>
    <ligand>
        <name>Na(+)</name>
        <dbReference type="ChEBI" id="CHEBI:29101"/>
        <label>1</label>
    </ligand>
</feature>
<feature type="transmembrane region" description="Helical" evidence="8">
    <location>
        <begin position="402"/>
        <end position="429"/>
    </location>
</feature>
<feature type="compositionally biased region" description="Polar residues" evidence="7">
    <location>
        <begin position="61"/>
        <end position="70"/>
    </location>
</feature>
<feature type="transmembrane region" description="Helical" evidence="8">
    <location>
        <begin position="635"/>
        <end position="657"/>
    </location>
</feature>
<keyword evidence="6" id="KW-0915">Sodium</keyword>
<dbReference type="CTD" id="28968"/>
<evidence type="ECO:0000256" key="5">
    <source>
        <dbReference type="ARBA" id="ARBA00023136"/>
    </source>
</evidence>
<evidence type="ECO:0000256" key="3">
    <source>
        <dbReference type="ARBA" id="ARBA00022692"/>
    </source>
</evidence>
<keyword evidence="5 8" id="KW-0472">Membrane</keyword>
<proteinExistence type="predicted"/>
<feature type="transmembrane region" description="Helical" evidence="8">
    <location>
        <begin position="331"/>
        <end position="350"/>
    </location>
</feature>
<evidence type="ECO:0000256" key="6">
    <source>
        <dbReference type="PIRSR" id="PIRSR600175-1"/>
    </source>
</evidence>
<reference evidence="9" key="2">
    <citation type="submission" date="2025-09" db="UniProtKB">
        <authorList>
            <consortium name="Ensembl"/>
        </authorList>
    </citation>
    <scope>IDENTIFICATION</scope>
</reference>
<dbReference type="InterPro" id="IPR037272">
    <property type="entry name" value="SNS_sf"/>
</dbReference>
<dbReference type="InterPro" id="IPR000175">
    <property type="entry name" value="Na/ntran_symport"/>
</dbReference>
<dbReference type="Pfam" id="PF00209">
    <property type="entry name" value="SNF"/>
    <property type="match status" value="1"/>
</dbReference>
<evidence type="ECO:0000313" key="9">
    <source>
        <dbReference type="Ensembl" id="ENSPTEP00000028389.1"/>
    </source>
</evidence>
<sequence length="802" mass="89374">MISAHSVPVFLYLKSQQKFRVAGTWRPRRIAPDARSVQEDEPSLAEAGAAPGSLSGMKTEAQPSTSSLANTSWTGTVISDTIPGSQTWEDKGPLTWSATSGTSEAQVSAARVAEAKAWEAHVFEAQARTSQPKKNSVLEAATASVLKQKSMYEKVQVTEKKQSEVLLARPFWSSKAEYILAQVGFSMKPSCLWRFAHLWLNSGGCSFAAIYIFMLFLVGVPLVFLEMAAGQSMRQGGMGVWKIIAPWIGGVGYSSFMVCFILSLYFNVVNSWILFYMSQSFQFPVPWEECPLTMNSSGFDPECEQTTPSIYFWYRQTLKASDRIEDGGSPVYSLVLPFFVCWCLVGAFMINGLKSTGKVICVLVPLSYFIIIGFFIRSLLLEGAKFGLQRLMVAKISDMYNVSVWSVAGGQVLFNTGIGLGSVASLASYMPQSNNCLSDAFLVSVINLLTLLIVTSFNFSVLGLWATVITHRCCERNAEILLKLINLGKLPPDTKPPLDLLDNPTSIYNTWFNGLPQHIKSMVLREVTECNIETQFLKASEGPKFVFLSFVEAMSFLPLSVFWSFIFFLMLLTMGLSSAIGIVQGIVTPLQDNFSFFRKHTKLLIVGLFLLMFACGLFFTQPSGSHFIKLLSNHWIVFPIIVIAIFETVAVSWAYGARRFLADLTILLGHPISPIYGWLWPCVCPVVLLILFVTVMVRLCMKPITYMSWDSSTSKEVLRPYPPWALLLMITLFAIVILPIPAYFVYCLIRRIPFRPKSRDRPMTASTSLPLSHQLTPSKEVQKEEILEGDETKYPSTCHVTS</sequence>
<dbReference type="GO" id="GO:0005886">
    <property type="term" value="C:plasma membrane"/>
    <property type="evidence" value="ECO:0007669"/>
    <property type="project" value="TreeGrafter"/>
</dbReference>
<gene>
    <name evidence="9" type="primary">SLC6A16</name>
</gene>
<dbReference type="CDD" id="cd11502">
    <property type="entry name" value="SLC6sbd_NTT5"/>
    <property type="match status" value="1"/>
</dbReference>
<accession>A0A8C9I5V8</accession>
<keyword evidence="10" id="KW-1185">Reference proteome</keyword>
<feature type="transmembrane region" description="Helical" evidence="8">
    <location>
        <begin position="572"/>
        <end position="591"/>
    </location>
</feature>
<feature type="transmembrane region" description="Helical" evidence="8">
    <location>
        <begin position="244"/>
        <end position="268"/>
    </location>
</feature>
<feature type="region of interest" description="Disordered" evidence="7">
    <location>
        <begin position="775"/>
        <end position="802"/>
    </location>
</feature>
<evidence type="ECO:0000256" key="1">
    <source>
        <dbReference type="ARBA" id="ARBA00004141"/>
    </source>
</evidence>
<feature type="binding site" evidence="6">
    <location>
        <position position="447"/>
    </location>
    <ligand>
        <name>Na(+)</name>
        <dbReference type="ChEBI" id="CHEBI:29101"/>
        <label>1</label>
    </ligand>
</feature>
<dbReference type="GO" id="GO:0035725">
    <property type="term" value="P:sodium ion transmembrane transport"/>
    <property type="evidence" value="ECO:0007669"/>
    <property type="project" value="TreeGrafter"/>
</dbReference>
<dbReference type="GO" id="GO:0046872">
    <property type="term" value="F:metal ion binding"/>
    <property type="evidence" value="ECO:0007669"/>
    <property type="project" value="UniProtKB-KW"/>
</dbReference>
<evidence type="ECO:0000256" key="4">
    <source>
        <dbReference type="ARBA" id="ARBA00022989"/>
    </source>
</evidence>
<evidence type="ECO:0000256" key="8">
    <source>
        <dbReference type="SAM" id="Phobius"/>
    </source>
</evidence>
<dbReference type="GO" id="GO:0022857">
    <property type="term" value="F:transmembrane transporter activity"/>
    <property type="evidence" value="ECO:0007669"/>
    <property type="project" value="UniProtKB-ARBA"/>
</dbReference>
<dbReference type="PROSITE" id="PS50267">
    <property type="entry name" value="NA_NEUROTRAN_SYMP_3"/>
    <property type="match status" value="1"/>
</dbReference>
<feature type="compositionally biased region" description="Basic and acidic residues" evidence="7">
    <location>
        <begin position="780"/>
        <end position="793"/>
    </location>
</feature>
<dbReference type="RefSeq" id="XP_023038032.2">
    <property type="nucleotide sequence ID" value="XM_023182264.2"/>
</dbReference>